<evidence type="ECO:0000313" key="2">
    <source>
        <dbReference type="Proteomes" id="UP000054783"/>
    </source>
</evidence>
<name>A0A0V0YPM4_9BILA</name>
<comment type="caution">
    <text evidence="1">The sequence shown here is derived from an EMBL/GenBank/DDBJ whole genome shotgun (WGS) entry which is preliminary data.</text>
</comment>
<sequence>MVVYMSVGKLPEACSCLHRRRSWKARDRTEGKCTSQYRPVAE</sequence>
<evidence type="ECO:0000313" key="1">
    <source>
        <dbReference type="EMBL" id="KRY02239.1"/>
    </source>
</evidence>
<accession>A0A0V0YPM4</accession>
<keyword evidence="2" id="KW-1185">Reference proteome</keyword>
<dbReference type="EMBL" id="JYDQ01004053">
    <property type="protein sequence ID" value="KRY02239.1"/>
    <property type="molecule type" value="Genomic_DNA"/>
</dbReference>
<dbReference type="AlphaFoldDB" id="A0A0V0YPM4"/>
<gene>
    <name evidence="1" type="ORF">T12_16804</name>
</gene>
<protein>
    <submittedName>
        <fullName evidence="1">Uncharacterized protein</fullName>
    </submittedName>
</protein>
<organism evidence="1 2">
    <name type="scientific">Trichinella patagoniensis</name>
    <dbReference type="NCBI Taxonomy" id="990121"/>
    <lineage>
        <taxon>Eukaryota</taxon>
        <taxon>Metazoa</taxon>
        <taxon>Ecdysozoa</taxon>
        <taxon>Nematoda</taxon>
        <taxon>Enoplea</taxon>
        <taxon>Dorylaimia</taxon>
        <taxon>Trichinellida</taxon>
        <taxon>Trichinellidae</taxon>
        <taxon>Trichinella</taxon>
    </lineage>
</organism>
<proteinExistence type="predicted"/>
<dbReference type="Proteomes" id="UP000054783">
    <property type="component" value="Unassembled WGS sequence"/>
</dbReference>
<reference evidence="1 2" key="1">
    <citation type="submission" date="2015-01" db="EMBL/GenBank/DDBJ databases">
        <title>Evolution of Trichinella species and genotypes.</title>
        <authorList>
            <person name="Korhonen P.K."/>
            <person name="Edoardo P."/>
            <person name="Giuseppe L.R."/>
            <person name="Gasser R.B."/>
        </authorList>
    </citation>
    <scope>NUCLEOTIDE SEQUENCE [LARGE SCALE GENOMIC DNA]</scope>
    <source>
        <strain evidence="1">ISS2496</strain>
    </source>
</reference>